<gene>
    <name evidence="5" type="ORF">ACFFLM_12030</name>
</gene>
<evidence type="ECO:0000256" key="2">
    <source>
        <dbReference type="ARBA" id="ARBA00023125"/>
    </source>
</evidence>
<evidence type="ECO:0000256" key="1">
    <source>
        <dbReference type="ARBA" id="ARBA00023015"/>
    </source>
</evidence>
<dbReference type="Pfam" id="PF01381">
    <property type="entry name" value="HTH_3"/>
    <property type="match status" value="1"/>
</dbReference>
<dbReference type="CDD" id="cd00093">
    <property type="entry name" value="HTH_XRE"/>
    <property type="match status" value="1"/>
</dbReference>
<keyword evidence="3" id="KW-0804">Transcription</keyword>
<dbReference type="Proteomes" id="UP001589733">
    <property type="component" value="Unassembled WGS sequence"/>
</dbReference>
<dbReference type="RefSeq" id="WP_380010099.1">
    <property type="nucleotide sequence ID" value="NZ_JBHLYR010000037.1"/>
</dbReference>
<dbReference type="InterPro" id="IPR050807">
    <property type="entry name" value="TransReg_Diox_bact_type"/>
</dbReference>
<evidence type="ECO:0000256" key="3">
    <source>
        <dbReference type="ARBA" id="ARBA00023163"/>
    </source>
</evidence>
<name>A0ABV6AYY2_9DEIO</name>
<dbReference type="SUPFAM" id="SSF47413">
    <property type="entry name" value="lambda repressor-like DNA-binding domains"/>
    <property type="match status" value="1"/>
</dbReference>
<comment type="caution">
    <text evidence="5">The sequence shown here is derived from an EMBL/GenBank/DDBJ whole genome shotgun (WGS) entry which is preliminary data.</text>
</comment>
<dbReference type="PANTHER" id="PTHR46797:SF23">
    <property type="entry name" value="HTH-TYPE TRANSCRIPTIONAL REGULATOR SUTR"/>
    <property type="match status" value="1"/>
</dbReference>
<accession>A0ABV6AYY2</accession>
<evidence type="ECO:0000259" key="4">
    <source>
        <dbReference type="PROSITE" id="PS50943"/>
    </source>
</evidence>
<protein>
    <submittedName>
        <fullName evidence="5">Helix-turn-helix domain-containing protein</fullName>
    </submittedName>
</protein>
<keyword evidence="1" id="KW-0805">Transcription regulation</keyword>
<keyword evidence="6" id="KW-1185">Reference proteome</keyword>
<organism evidence="5 6">
    <name type="scientific">Deinococcus oregonensis</name>
    <dbReference type="NCBI Taxonomy" id="1805970"/>
    <lineage>
        <taxon>Bacteria</taxon>
        <taxon>Thermotogati</taxon>
        <taxon>Deinococcota</taxon>
        <taxon>Deinococci</taxon>
        <taxon>Deinococcales</taxon>
        <taxon>Deinococcaceae</taxon>
        <taxon>Deinococcus</taxon>
    </lineage>
</organism>
<reference evidence="5 6" key="1">
    <citation type="submission" date="2024-09" db="EMBL/GenBank/DDBJ databases">
        <authorList>
            <person name="Sun Q."/>
            <person name="Mori K."/>
        </authorList>
    </citation>
    <scope>NUCLEOTIDE SEQUENCE [LARGE SCALE GENOMIC DNA]</scope>
    <source>
        <strain evidence="5 6">JCM 13503</strain>
    </source>
</reference>
<evidence type="ECO:0000313" key="6">
    <source>
        <dbReference type="Proteomes" id="UP001589733"/>
    </source>
</evidence>
<dbReference type="EMBL" id="JBHLYR010000037">
    <property type="protein sequence ID" value="MFB9992697.1"/>
    <property type="molecule type" value="Genomic_DNA"/>
</dbReference>
<dbReference type="SMART" id="SM00530">
    <property type="entry name" value="HTH_XRE"/>
    <property type="match status" value="1"/>
</dbReference>
<dbReference type="PANTHER" id="PTHR46797">
    <property type="entry name" value="HTH-TYPE TRANSCRIPTIONAL REGULATOR"/>
    <property type="match status" value="1"/>
</dbReference>
<evidence type="ECO:0000313" key="5">
    <source>
        <dbReference type="EMBL" id="MFB9992697.1"/>
    </source>
</evidence>
<proteinExistence type="predicted"/>
<dbReference type="InterPro" id="IPR001387">
    <property type="entry name" value="Cro/C1-type_HTH"/>
</dbReference>
<dbReference type="InterPro" id="IPR010982">
    <property type="entry name" value="Lambda_DNA-bd_dom_sf"/>
</dbReference>
<keyword evidence="2" id="KW-0238">DNA-binding</keyword>
<feature type="domain" description="HTH cro/C1-type" evidence="4">
    <location>
        <begin position="16"/>
        <end position="70"/>
    </location>
</feature>
<sequence>MSLAPHRARERFAAALLRLRQERGWSQEELAAQAKLHRNYVGSIERAERNIGVDNMEKIAEALGVSLSDMLRTDVD</sequence>
<dbReference type="Gene3D" id="1.10.260.40">
    <property type="entry name" value="lambda repressor-like DNA-binding domains"/>
    <property type="match status" value="1"/>
</dbReference>
<dbReference type="PROSITE" id="PS50943">
    <property type="entry name" value="HTH_CROC1"/>
    <property type="match status" value="1"/>
</dbReference>